<comment type="catalytic activity">
    <reaction evidence="6">
        <text>arsenic triglutathione + [thioredoxin]-dithiol + S-adenosyl-L-methionine + 2 H2O = methylarsonous acid + [thioredoxin]-disulfide + 3 glutathione + S-adenosyl-L-homocysteine + H(+)</text>
        <dbReference type="Rhea" id="RHEA:69460"/>
        <dbReference type="Rhea" id="RHEA-COMP:10698"/>
        <dbReference type="Rhea" id="RHEA-COMP:10700"/>
        <dbReference type="ChEBI" id="CHEBI:15377"/>
        <dbReference type="ChEBI" id="CHEBI:15378"/>
        <dbReference type="ChEBI" id="CHEBI:17826"/>
        <dbReference type="ChEBI" id="CHEBI:29950"/>
        <dbReference type="ChEBI" id="CHEBI:50058"/>
        <dbReference type="ChEBI" id="CHEBI:57856"/>
        <dbReference type="ChEBI" id="CHEBI:57925"/>
        <dbReference type="ChEBI" id="CHEBI:59789"/>
        <dbReference type="ChEBI" id="CHEBI:183640"/>
        <dbReference type="EC" id="2.1.1.137"/>
    </reaction>
</comment>
<dbReference type="PANTHER" id="PTHR43675:SF8">
    <property type="entry name" value="ARSENITE METHYLTRANSFERASE"/>
    <property type="match status" value="1"/>
</dbReference>
<keyword evidence="1" id="KW-0808">Transferase</keyword>
<feature type="domain" description="Methyltransferase" evidence="9">
    <location>
        <begin position="84"/>
        <end position="231"/>
    </location>
</feature>
<evidence type="ECO:0000256" key="3">
    <source>
        <dbReference type="ARBA" id="ARBA00034487"/>
    </source>
</evidence>
<dbReference type="RefSeq" id="XP_064705017.1">
    <property type="nucleotide sequence ID" value="XM_064847296.1"/>
</dbReference>
<comment type="catalytic activity">
    <reaction evidence="8">
        <text>arsenic triglutathione + 3 [thioredoxin]-dithiol + 3 S-adenosyl-L-methionine = trimethylarsine + 3 [thioredoxin]-disulfide + 3 glutathione + 3 S-adenosyl-L-homocysteine + 3 H(+)</text>
        <dbReference type="Rhea" id="RHEA:69432"/>
        <dbReference type="Rhea" id="RHEA-COMP:10698"/>
        <dbReference type="Rhea" id="RHEA-COMP:10700"/>
        <dbReference type="ChEBI" id="CHEBI:15378"/>
        <dbReference type="ChEBI" id="CHEBI:27130"/>
        <dbReference type="ChEBI" id="CHEBI:29950"/>
        <dbReference type="ChEBI" id="CHEBI:50058"/>
        <dbReference type="ChEBI" id="CHEBI:57856"/>
        <dbReference type="ChEBI" id="CHEBI:57925"/>
        <dbReference type="ChEBI" id="CHEBI:59789"/>
        <dbReference type="ChEBI" id="CHEBI:183640"/>
        <dbReference type="EC" id="2.1.1.137"/>
    </reaction>
</comment>
<dbReference type="EMBL" id="JAVRRD010000017">
    <property type="protein sequence ID" value="KAK5050431.1"/>
    <property type="molecule type" value="Genomic_DNA"/>
</dbReference>
<dbReference type="InterPro" id="IPR026669">
    <property type="entry name" value="Arsenite_MeTrfase-like"/>
</dbReference>
<keyword evidence="2" id="KW-0949">S-adenosyl-L-methionine</keyword>
<comment type="caution">
    <text evidence="10">The sequence shown here is derived from an EMBL/GenBank/DDBJ whole genome shotgun (WGS) entry which is preliminary data.</text>
</comment>
<organism evidence="10 11">
    <name type="scientific">Exophiala bonariae</name>
    <dbReference type="NCBI Taxonomy" id="1690606"/>
    <lineage>
        <taxon>Eukaryota</taxon>
        <taxon>Fungi</taxon>
        <taxon>Dikarya</taxon>
        <taxon>Ascomycota</taxon>
        <taxon>Pezizomycotina</taxon>
        <taxon>Eurotiomycetes</taxon>
        <taxon>Chaetothyriomycetidae</taxon>
        <taxon>Chaetothyriales</taxon>
        <taxon>Herpotrichiellaceae</taxon>
        <taxon>Exophiala</taxon>
    </lineage>
</organism>
<keyword evidence="11" id="KW-1185">Reference proteome</keyword>
<proteinExistence type="inferred from homology"/>
<dbReference type="GO" id="GO:0030791">
    <property type="term" value="F:arsenite methyltransferase activity"/>
    <property type="evidence" value="ECO:0007669"/>
    <property type="project" value="UniProtKB-EC"/>
</dbReference>
<gene>
    <name evidence="10" type="ORF">LTR84_003712</name>
</gene>
<evidence type="ECO:0000256" key="2">
    <source>
        <dbReference type="ARBA" id="ARBA00022691"/>
    </source>
</evidence>
<evidence type="ECO:0000259" key="9">
    <source>
        <dbReference type="Pfam" id="PF13847"/>
    </source>
</evidence>
<name>A0AAV9NAK4_9EURO</name>
<protein>
    <recommendedName>
        <fullName evidence="5">Arsenite methyltransferase</fullName>
        <ecNumber evidence="4">2.1.1.137</ecNumber>
    </recommendedName>
</protein>
<evidence type="ECO:0000256" key="7">
    <source>
        <dbReference type="ARBA" id="ARBA00047943"/>
    </source>
</evidence>
<dbReference type="InterPro" id="IPR029063">
    <property type="entry name" value="SAM-dependent_MTases_sf"/>
</dbReference>
<evidence type="ECO:0000256" key="6">
    <source>
        <dbReference type="ARBA" id="ARBA00047941"/>
    </source>
</evidence>
<comment type="similarity">
    <text evidence="3">Belongs to the methyltransferase superfamily. Arsenite methyltransferase family.</text>
</comment>
<evidence type="ECO:0000313" key="11">
    <source>
        <dbReference type="Proteomes" id="UP001358417"/>
    </source>
</evidence>
<dbReference type="Proteomes" id="UP001358417">
    <property type="component" value="Unassembled WGS sequence"/>
</dbReference>
<dbReference type="EC" id="2.1.1.137" evidence="4"/>
<accession>A0AAV9NAK4</accession>
<evidence type="ECO:0000256" key="5">
    <source>
        <dbReference type="ARBA" id="ARBA00034545"/>
    </source>
</evidence>
<dbReference type="AlphaFoldDB" id="A0AAV9NAK4"/>
<evidence type="ECO:0000256" key="1">
    <source>
        <dbReference type="ARBA" id="ARBA00022679"/>
    </source>
</evidence>
<dbReference type="Pfam" id="PF13847">
    <property type="entry name" value="Methyltransf_31"/>
    <property type="match status" value="1"/>
</dbReference>
<comment type="catalytic activity">
    <reaction evidence="7">
        <text>arsenic triglutathione + 2 [thioredoxin]-dithiol + 2 S-adenosyl-L-methionine + H2O = dimethylarsinous acid + 2 [thioredoxin]-disulfide + 3 glutathione + 2 S-adenosyl-L-homocysteine + 2 H(+)</text>
        <dbReference type="Rhea" id="RHEA:69464"/>
        <dbReference type="Rhea" id="RHEA-COMP:10698"/>
        <dbReference type="Rhea" id="RHEA-COMP:10700"/>
        <dbReference type="ChEBI" id="CHEBI:15377"/>
        <dbReference type="ChEBI" id="CHEBI:15378"/>
        <dbReference type="ChEBI" id="CHEBI:23808"/>
        <dbReference type="ChEBI" id="CHEBI:29950"/>
        <dbReference type="ChEBI" id="CHEBI:50058"/>
        <dbReference type="ChEBI" id="CHEBI:57856"/>
        <dbReference type="ChEBI" id="CHEBI:57925"/>
        <dbReference type="ChEBI" id="CHEBI:59789"/>
        <dbReference type="ChEBI" id="CHEBI:183640"/>
        <dbReference type="EC" id="2.1.1.137"/>
    </reaction>
</comment>
<sequence length="338" mass="37022">MSEKEIYEKVQERYGSAAKCKDDNHGDKIAKVFGYSEEELKSIPRHANLGLSCGNPLALAKLKEVVLKILYLLLCSRHYLTVTQGETVIDLGSGAGFDVLLAAKKVGSSGKVIGVDFNKDMVKRANQNKEKVETNNVSFIESFITDIPLPDTTVDCVISNCVINLVPESDKQNVFNEIYRLLRPGGRVAISDILAKHELPEHVKSNMALYVGCIAGASRVEDYKKYLREAGFAGKDQKLQHATPLSYNKCSDFGLYWPDILLHDSGTDLNIYNTAKGDIKNCKCCGEGVENACCEKTATCCSGLNPASGRSFNPISSDLENVDFNELAGAFKIYAIKA</sequence>
<dbReference type="PANTHER" id="PTHR43675">
    <property type="entry name" value="ARSENITE METHYLTRANSFERASE"/>
    <property type="match status" value="1"/>
</dbReference>
<evidence type="ECO:0000313" key="10">
    <source>
        <dbReference type="EMBL" id="KAK5050431.1"/>
    </source>
</evidence>
<dbReference type="CDD" id="cd02440">
    <property type="entry name" value="AdoMet_MTases"/>
    <property type="match status" value="1"/>
</dbReference>
<dbReference type="InterPro" id="IPR025714">
    <property type="entry name" value="Methyltranfer_dom"/>
</dbReference>
<dbReference type="SUPFAM" id="SSF53335">
    <property type="entry name" value="S-adenosyl-L-methionine-dependent methyltransferases"/>
    <property type="match status" value="1"/>
</dbReference>
<dbReference type="Gene3D" id="3.40.50.150">
    <property type="entry name" value="Vaccinia Virus protein VP39"/>
    <property type="match status" value="1"/>
</dbReference>
<evidence type="ECO:0000256" key="4">
    <source>
        <dbReference type="ARBA" id="ARBA00034521"/>
    </source>
</evidence>
<evidence type="ECO:0000256" key="8">
    <source>
        <dbReference type="ARBA" id="ARBA00048428"/>
    </source>
</evidence>
<reference evidence="10 11" key="1">
    <citation type="submission" date="2023-08" db="EMBL/GenBank/DDBJ databases">
        <title>Black Yeasts Isolated from many extreme environments.</title>
        <authorList>
            <person name="Coleine C."/>
            <person name="Stajich J.E."/>
            <person name="Selbmann L."/>
        </authorList>
    </citation>
    <scope>NUCLEOTIDE SEQUENCE [LARGE SCALE GENOMIC DNA]</scope>
    <source>
        <strain evidence="10 11">CCFEE 5792</strain>
    </source>
</reference>
<dbReference type="GeneID" id="89971895"/>